<dbReference type="RefSeq" id="WP_157461633.1">
    <property type="nucleotide sequence ID" value="NZ_WQLB01000058.1"/>
</dbReference>
<protein>
    <submittedName>
        <fullName evidence="1">Uncharacterized protein</fullName>
    </submittedName>
</protein>
<evidence type="ECO:0000313" key="2">
    <source>
        <dbReference type="Proteomes" id="UP000483286"/>
    </source>
</evidence>
<organism evidence="1 2">
    <name type="scientific">Deinococcus arboris</name>
    <dbReference type="NCBI Taxonomy" id="2682977"/>
    <lineage>
        <taxon>Bacteria</taxon>
        <taxon>Thermotogati</taxon>
        <taxon>Deinococcota</taxon>
        <taxon>Deinococci</taxon>
        <taxon>Deinococcales</taxon>
        <taxon>Deinococcaceae</taxon>
        <taxon>Deinococcus</taxon>
    </lineage>
</organism>
<dbReference type="Proteomes" id="UP000483286">
    <property type="component" value="Unassembled WGS sequence"/>
</dbReference>
<gene>
    <name evidence="1" type="ORF">GO986_21805</name>
</gene>
<dbReference type="EMBL" id="WQLB01000058">
    <property type="protein sequence ID" value="MVN89374.1"/>
    <property type="molecule type" value="Genomic_DNA"/>
</dbReference>
<sequence length="115" mass="11388">MGGFGVSYQGSQAYAAEAAAVGATSTIHTGGSSMEWLGVVGALAGPVTSIVDAFIGTGKAKAEAAEAAALAQAAAYQAQTEQARLSVQTTQQTLMYGDIGVGVLVLGFLAYKAVA</sequence>
<proteinExistence type="predicted"/>
<accession>A0A7C9HUI0</accession>
<comment type="caution">
    <text evidence="1">The sequence shown here is derived from an EMBL/GenBank/DDBJ whole genome shotgun (WGS) entry which is preliminary data.</text>
</comment>
<dbReference type="AlphaFoldDB" id="A0A7C9HUI0"/>
<reference evidence="1 2" key="1">
    <citation type="submission" date="2019-12" db="EMBL/GenBank/DDBJ databases">
        <title>Deinococcus sp. HMF7620 Genome sequencing and assembly.</title>
        <authorList>
            <person name="Kang H."/>
            <person name="Kim H."/>
            <person name="Joh K."/>
        </authorList>
    </citation>
    <scope>NUCLEOTIDE SEQUENCE [LARGE SCALE GENOMIC DNA]</scope>
    <source>
        <strain evidence="1 2">HMF7620</strain>
    </source>
</reference>
<evidence type="ECO:0000313" key="1">
    <source>
        <dbReference type="EMBL" id="MVN89374.1"/>
    </source>
</evidence>
<name>A0A7C9HUI0_9DEIO</name>
<keyword evidence="2" id="KW-1185">Reference proteome</keyword>